<evidence type="ECO:0000256" key="3">
    <source>
        <dbReference type="SAM" id="SignalP"/>
    </source>
</evidence>
<organism evidence="5 6">
    <name type="scientific">Prauserella halophila</name>
    <dbReference type="NCBI Taxonomy" id="185641"/>
    <lineage>
        <taxon>Bacteria</taxon>
        <taxon>Bacillati</taxon>
        <taxon>Actinomycetota</taxon>
        <taxon>Actinomycetes</taxon>
        <taxon>Pseudonocardiales</taxon>
        <taxon>Pseudonocardiaceae</taxon>
        <taxon>Prauserella</taxon>
    </lineage>
</organism>
<protein>
    <recommendedName>
        <fullName evidence="4">Superoxide dismutase copper/zinc binding domain-containing protein</fullName>
    </recommendedName>
</protein>
<evidence type="ECO:0000313" key="6">
    <source>
        <dbReference type="Proteomes" id="UP001500653"/>
    </source>
</evidence>
<proteinExistence type="inferred from homology"/>
<evidence type="ECO:0000256" key="1">
    <source>
        <dbReference type="ARBA" id="ARBA00010457"/>
    </source>
</evidence>
<dbReference type="Gene3D" id="2.60.40.200">
    <property type="entry name" value="Superoxide dismutase, copper/zinc binding domain"/>
    <property type="match status" value="1"/>
</dbReference>
<dbReference type="InterPro" id="IPR001424">
    <property type="entry name" value="SOD_Cu_Zn_dom"/>
</dbReference>
<name>A0ABN1WAI5_9PSEU</name>
<feature type="signal peptide" evidence="3">
    <location>
        <begin position="1"/>
        <end position="24"/>
    </location>
</feature>
<feature type="chain" id="PRO_5045587037" description="Superoxide dismutase copper/zinc binding domain-containing protein" evidence="3">
    <location>
        <begin position="25"/>
        <end position="231"/>
    </location>
</feature>
<dbReference type="SUPFAM" id="SSF49329">
    <property type="entry name" value="Cu,Zn superoxide dismutase-like"/>
    <property type="match status" value="1"/>
</dbReference>
<evidence type="ECO:0000256" key="2">
    <source>
        <dbReference type="SAM" id="MobiDB-lite"/>
    </source>
</evidence>
<feature type="region of interest" description="Disordered" evidence="2">
    <location>
        <begin position="131"/>
        <end position="170"/>
    </location>
</feature>
<comment type="caution">
    <text evidence="5">The sequence shown here is derived from an EMBL/GenBank/DDBJ whole genome shotgun (WGS) entry which is preliminary data.</text>
</comment>
<dbReference type="Proteomes" id="UP001500653">
    <property type="component" value="Unassembled WGS sequence"/>
</dbReference>
<accession>A0ABN1WAI5</accession>
<feature type="region of interest" description="Disordered" evidence="2">
    <location>
        <begin position="32"/>
        <end position="70"/>
    </location>
</feature>
<comment type="similarity">
    <text evidence="1">Belongs to the Cu-Zn superoxide dismutase family.</text>
</comment>
<dbReference type="EMBL" id="BAAALN010000007">
    <property type="protein sequence ID" value="GAA1242061.1"/>
    <property type="molecule type" value="Genomic_DNA"/>
</dbReference>
<feature type="domain" description="Superoxide dismutase copper/zinc binding" evidence="4">
    <location>
        <begin position="114"/>
        <end position="226"/>
    </location>
</feature>
<dbReference type="InterPro" id="IPR036423">
    <property type="entry name" value="SOD-like_Cu/Zn_dom_sf"/>
</dbReference>
<gene>
    <name evidence="5" type="ORF">GCM10009676_29110</name>
</gene>
<keyword evidence="6" id="KW-1185">Reference proteome</keyword>
<dbReference type="Pfam" id="PF00080">
    <property type="entry name" value="Sod_Cu"/>
    <property type="match status" value="1"/>
</dbReference>
<reference evidence="5 6" key="1">
    <citation type="journal article" date="2019" name="Int. J. Syst. Evol. Microbiol.">
        <title>The Global Catalogue of Microorganisms (GCM) 10K type strain sequencing project: providing services to taxonomists for standard genome sequencing and annotation.</title>
        <authorList>
            <consortium name="The Broad Institute Genomics Platform"/>
            <consortium name="The Broad Institute Genome Sequencing Center for Infectious Disease"/>
            <person name="Wu L."/>
            <person name="Ma J."/>
        </authorList>
    </citation>
    <scope>NUCLEOTIDE SEQUENCE [LARGE SCALE GENOMIC DNA]</scope>
    <source>
        <strain evidence="5 6">JCM 13023</strain>
    </source>
</reference>
<evidence type="ECO:0000259" key="4">
    <source>
        <dbReference type="Pfam" id="PF00080"/>
    </source>
</evidence>
<dbReference type="RefSeq" id="WP_253864467.1">
    <property type="nucleotide sequence ID" value="NZ_BAAALN010000007.1"/>
</dbReference>
<feature type="compositionally biased region" description="Low complexity" evidence="2">
    <location>
        <begin position="43"/>
        <end position="68"/>
    </location>
</feature>
<sequence>MRRFSAAAALTSAVALASAGTAAAAGPTAIGPAPAGPAPAGPAPAGAAPAGAAATGPAATGPAATGAASPRGSVAFAHGTFAPYVDGATASTYDLDRVPPGARASVFSLSSGGVGTTTKLAVSGLQPDRRYGAHVHENPCGPSGDDAGSHFQHVQDPNPPSTDPDYANPDNEVWLDFTTTSHGTGVAVSHVDWSYGDRRPASVVIHEHHTSTDPGESGAAGPRLACINVDF</sequence>
<keyword evidence="3" id="KW-0732">Signal</keyword>
<evidence type="ECO:0000313" key="5">
    <source>
        <dbReference type="EMBL" id="GAA1242061.1"/>
    </source>
</evidence>